<accession>Q7UGR0</accession>
<dbReference type="STRING" id="243090.RB5069"/>
<name>Q7UGR0_RHOBA</name>
<reference evidence="1 2" key="1">
    <citation type="journal article" date="2003" name="Proc. Natl. Acad. Sci. U.S.A.">
        <title>Complete genome sequence of the marine planctomycete Pirellula sp. strain 1.</title>
        <authorList>
            <person name="Gloeckner F.O."/>
            <person name="Kube M."/>
            <person name="Bauer M."/>
            <person name="Teeling H."/>
            <person name="Lombardot T."/>
            <person name="Ludwig W."/>
            <person name="Gade D."/>
            <person name="Beck A."/>
            <person name="Borzym K."/>
            <person name="Heitmann K."/>
            <person name="Rabus R."/>
            <person name="Schlesner H."/>
            <person name="Amann R."/>
            <person name="Reinhardt R."/>
        </authorList>
    </citation>
    <scope>NUCLEOTIDE SEQUENCE [LARGE SCALE GENOMIC DNA]</scope>
    <source>
        <strain evidence="2">DSM 10527 / NCIMB 13988 / SH1</strain>
    </source>
</reference>
<protein>
    <submittedName>
        <fullName evidence="1">Uncharacterized protein</fullName>
    </submittedName>
</protein>
<dbReference type="AlphaFoldDB" id="Q7UGR0"/>
<dbReference type="PATRIC" id="fig|243090.15.peg.2422"/>
<dbReference type="InParanoid" id="Q7UGR0"/>
<gene>
    <name evidence="1" type="ordered locus">RB5069</name>
</gene>
<dbReference type="KEGG" id="rba:RB5069"/>
<proteinExistence type="predicted"/>
<dbReference type="Proteomes" id="UP000001025">
    <property type="component" value="Chromosome"/>
</dbReference>
<dbReference type="EnsemblBacteria" id="CAD78269">
    <property type="protein sequence ID" value="CAD78269"/>
    <property type="gene ID" value="RB5069"/>
</dbReference>
<sequence length="65" mass="7125">MGRVRILGEFNDGAWRLSADVDVGQVPPGEVIGRCTAKSSTLIKPPRFVPKHRLDARYNLAYAAS</sequence>
<evidence type="ECO:0000313" key="1">
    <source>
        <dbReference type="EMBL" id="CAD78269.1"/>
    </source>
</evidence>
<dbReference type="EMBL" id="BX294141">
    <property type="protein sequence ID" value="CAD78269.1"/>
    <property type="molecule type" value="Genomic_DNA"/>
</dbReference>
<evidence type="ECO:0000313" key="2">
    <source>
        <dbReference type="Proteomes" id="UP000001025"/>
    </source>
</evidence>
<dbReference type="HOGENOM" id="CLU_2846918_0_0_0"/>
<organism evidence="1 2">
    <name type="scientific">Rhodopirellula baltica (strain DSM 10527 / NCIMB 13988 / SH1)</name>
    <dbReference type="NCBI Taxonomy" id="243090"/>
    <lineage>
        <taxon>Bacteria</taxon>
        <taxon>Pseudomonadati</taxon>
        <taxon>Planctomycetota</taxon>
        <taxon>Planctomycetia</taxon>
        <taxon>Pirellulales</taxon>
        <taxon>Pirellulaceae</taxon>
        <taxon>Rhodopirellula</taxon>
    </lineage>
</organism>
<keyword evidence="2" id="KW-1185">Reference proteome</keyword>